<dbReference type="AlphaFoldDB" id="A0A167K6X0"/>
<dbReference type="InterPro" id="IPR018565">
    <property type="entry name" value="Nkp2/Cnl2"/>
</dbReference>
<reference evidence="2 3" key="1">
    <citation type="journal article" date="2016" name="Genome Biol. Evol.">
        <title>Divergent and convergent evolution of fungal pathogenicity.</title>
        <authorList>
            <person name="Shang Y."/>
            <person name="Xiao G."/>
            <person name="Zheng P."/>
            <person name="Cen K."/>
            <person name="Zhan S."/>
            <person name="Wang C."/>
        </authorList>
    </citation>
    <scope>NUCLEOTIDE SEQUENCE [LARGE SCALE GENOMIC DNA]</scope>
    <source>
        <strain evidence="2 3">RCEF 3172</strain>
    </source>
</reference>
<accession>A0A167K6X0</accession>
<dbReference type="EMBL" id="AZHA01000002">
    <property type="protein sequence ID" value="OAA51301.1"/>
    <property type="molecule type" value="Genomic_DNA"/>
</dbReference>
<comment type="caution">
    <text evidence="2">The sequence shown here is derived from an EMBL/GenBank/DDBJ whole genome shotgun (WGS) entry which is preliminary data.</text>
</comment>
<organism evidence="2 3">
    <name type="scientific">Beauveria brongniartii RCEF 3172</name>
    <dbReference type="NCBI Taxonomy" id="1081107"/>
    <lineage>
        <taxon>Eukaryota</taxon>
        <taxon>Fungi</taxon>
        <taxon>Dikarya</taxon>
        <taxon>Ascomycota</taxon>
        <taxon>Pezizomycotina</taxon>
        <taxon>Sordariomycetes</taxon>
        <taxon>Hypocreomycetidae</taxon>
        <taxon>Hypocreales</taxon>
        <taxon>Cordycipitaceae</taxon>
        <taxon>Beauveria</taxon>
        <taxon>Beauveria brongniartii</taxon>
    </lineage>
</organism>
<dbReference type="PANTHER" id="PTHR28064">
    <property type="entry name" value="INNER KINETOCHORE SUBUNIT NKP2"/>
    <property type="match status" value="1"/>
</dbReference>
<dbReference type="PANTHER" id="PTHR28064:SF1">
    <property type="entry name" value="INNER KINETOCHORE SUBUNIT NKP2"/>
    <property type="match status" value="1"/>
</dbReference>
<sequence>MDTSPPTEAELLTSFLLDPARLPNILSPEQFRALFPRSARAAPSLRSLYLDLATQRGLAVDAVAAAIEVEARRGGQAIRREVARQRRDEVDWEVDGEVEMDRALFAGDSAAKKANHTLGSILPELDGAAGAVEAEIAKLKQQEADLKETIAQTIADLGDLRTGSLSNQRLPDEVLDGLENLQDICNRKT</sequence>
<feature type="coiled-coil region" evidence="1">
    <location>
        <begin position="129"/>
        <end position="156"/>
    </location>
</feature>
<dbReference type="GO" id="GO:0007059">
    <property type="term" value="P:chromosome segregation"/>
    <property type="evidence" value="ECO:0007669"/>
    <property type="project" value="TreeGrafter"/>
</dbReference>
<proteinExistence type="predicted"/>
<protein>
    <submittedName>
        <fullName evidence="2">Kinetochore subunit NKP2</fullName>
    </submittedName>
</protein>
<evidence type="ECO:0000313" key="2">
    <source>
        <dbReference type="EMBL" id="OAA51301.1"/>
    </source>
</evidence>
<evidence type="ECO:0000313" key="3">
    <source>
        <dbReference type="Proteomes" id="UP000076863"/>
    </source>
</evidence>
<dbReference type="GO" id="GO:0031511">
    <property type="term" value="C:Mis6-Sim4 complex"/>
    <property type="evidence" value="ECO:0007669"/>
    <property type="project" value="TreeGrafter"/>
</dbReference>
<gene>
    <name evidence="2" type="ORF">BBO_01248</name>
</gene>
<dbReference type="OrthoDB" id="2311687at2759"/>
<keyword evidence="3" id="KW-1185">Reference proteome</keyword>
<keyword evidence="1" id="KW-0175">Coiled coil</keyword>
<evidence type="ECO:0000256" key="1">
    <source>
        <dbReference type="SAM" id="Coils"/>
    </source>
</evidence>
<dbReference type="Proteomes" id="UP000076863">
    <property type="component" value="Unassembled WGS sequence"/>
</dbReference>
<dbReference type="Pfam" id="PF09447">
    <property type="entry name" value="Cnl2_NKP2"/>
    <property type="match status" value="1"/>
</dbReference>
<name>A0A167K6X0_9HYPO</name>